<dbReference type="InterPro" id="IPR008638">
    <property type="entry name" value="FhaB/CdiA-like_TPS"/>
</dbReference>
<feature type="domain" description="Filamentous haemagglutinin FhaB/tRNA nuclease CdiA-like TPS" evidence="1">
    <location>
        <begin position="38"/>
        <end position="154"/>
    </location>
</feature>
<accession>A0AAP5I605</accession>
<dbReference type="RefSeq" id="WP_310833794.1">
    <property type="nucleotide sequence ID" value="NZ_JAALHA020000004.1"/>
</dbReference>
<reference evidence="3" key="1">
    <citation type="journal article" date="2021" name="Science">
        <title>Hunting the eagle killer: A cyanobacterial neurotoxin causes vacuolar myelinopathy.</title>
        <authorList>
            <person name="Breinlinger S."/>
            <person name="Phillips T.J."/>
            <person name="Haram B.N."/>
            <person name="Mares J."/>
            <person name="Martinez Yerena J.A."/>
            <person name="Hrouzek P."/>
            <person name="Sobotka R."/>
            <person name="Henderson W.M."/>
            <person name="Schmieder P."/>
            <person name="Williams S.M."/>
            <person name="Lauderdale J.D."/>
            <person name="Wilde H.D."/>
            <person name="Gerrin W."/>
            <person name="Kust A."/>
            <person name="Washington J.W."/>
            <person name="Wagner C."/>
            <person name="Geier B."/>
            <person name="Liebeke M."/>
            <person name="Enke H."/>
            <person name="Niedermeyer T.H.J."/>
            <person name="Wilde S.B."/>
        </authorList>
    </citation>
    <scope>NUCLEOTIDE SEQUENCE [LARGE SCALE GENOMIC DNA]</scope>
    <source>
        <strain evidence="3">Thurmond2011</strain>
    </source>
</reference>
<dbReference type="EMBL" id="JAALHA020000004">
    <property type="protein sequence ID" value="MDR9895360.1"/>
    <property type="molecule type" value="Genomic_DNA"/>
</dbReference>
<dbReference type="SMART" id="SM00912">
    <property type="entry name" value="Haemagg_act"/>
    <property type="match status" value="1"/>
</dbReference>
<evidence type="ECO:0000259" key="1">
    <source>
        <dbReference type="SMART" id="SM00912"/>
    </source>
</evidence>
<keyword evidence="3" id="KW-1185">Reference proteome</keyword>
<name>A0AAP5I605_9CYAN</name>
<dbReference type="InterPro" id="IPR012334">
    <property type="entry name" value="Pectin_lyas_fold"/>
</dbReference>
<evidence type="ECO:0000313" key="3">
    <source>
        <dbReference type="Proteomes" id="UP000667802"/>
    </source>
</evidence>
<dbReference type="Pfam" id="PF05860">
    <property type="entry name" value="TPS"/>
    <property type="match status" value="1"/>
</dbReference>
<dbReference type="Proteomes" id="UP000667802">
    <property type="component" value="Unassembled WGS sequence"/>
</dbReference>
<organism evidence="2 3">
    <name type="scientific">Aetokthonos hydrillicola Thurmond2011</name>
    <dbReference type="NCBI Taxonomy" id="2712845"/>
    <lineage>
        <taxon>Bacteria</taxon>
        <taxon>Bacillati</taxon>
        <taxon>Cyanobacteriota</taxon>
        <taxon>Cyanophyceae</taxon>
        <taxon>Nostocales</taxon>
        <taxon>Hapalosiphonaceae</taxon>
        <taxon>Aetokthonos</taxon>
    </lineage>
</organism>
<proteinExistence type="predicted"/>
<dbReference type="SUPFAM" id="SSF51126">
    <property type="entry name" value="Pectin lyase-like"/>
    <property type="match status" value="2"/>
</dbReference>
<dbReference type="Gene3D" id="2.160.20.10">
    <property type="entry name" value="Single-stranded right-handed beta-helix, Pectin lyase-like"/>
    <property type="match status" value="2"/>
</dbReference>
<dbReference type="NCBIfam" id="TIGR01901">
    <property type="entry name" value="adhes_NPXG"/>
    <property type="match status" value="1"/>
</dbReference>
<dbReference type="InterPro" id="IPR011050">
    <property type="entry name" value="Pectin_lyase_fold/virulence"/>
</dbReference>
<comment type="caution">
    <text evidence="2">The sequence shown here is derived from an EMBL/GenBank/DDBJ whole genome shotgun (WGS) entry which is preliminary data.</text>
</comment>
<gene>
    <name evidence="2" type="ORF">G7B40_012390</name>
</gene>
<protein>
    <submittedName>
        <fullName evidence="2">S-layer family protein</fullName>
    </submittedName>
</protein>
<evidence type="ECO:0000313" key="2">
    <source>
        <dbReference type="EMBL" id="MDR9895360.1"/>
    </source>
</evidence>
<sequence>MQAISVGRSLVSRALVSMMALPLGILFVGNSYAHAQVTSDGTTNTIVNSIGNNFTILNGIEKGNNLFHSFTNFSVPRGGVAKFDLTNTPNITTIFSRVTGGNVSDINGIIQTLKGNHPVSLFLMNPHGIVFGKDAALNIGGSFVGTTANSIKFADGTEFSAVNANATPLLTMSVPIGLQMGLNPGGITVQGSGNQLIDIDGFGTPSTLNTPPGLQVEANRTLALIGGSVNLSGGVVTTNGSGHLEVGSVSAGQVGLKSTGTNWIGDYSAVQQFNDIHLAQQSLLDASGSNGSIQLQGRNISLSEGSAALIQNFGTQPFGGITIHATGSLNLLGNTANNQLGSFIQTLNFGTGQGGYITISAGELSLKDGAVITTAAFTEVAGGNITANVSGTSNLSGFNRANPVIYSALGTFSVNRGNAGNILLSTGNLQILDSAAVTSVAAGSGQTGTIQVDAADQIEIAGYNPMAFSESSLSTFTQGSGNANRTVINTSRLVIQGGASVGSSTLASGSAGSVEVNASKSIDIEGRSTQGNASGTISRIFSNAEILSPAIQAAFELPAIPTGNSGSLTINTPLLRLIDGGAVSVKNDGPGIAGDLLVNANSIFLDKQGNIIGSTASGNGGNIHLNLQDYLLMRHDSLISVTATGKGNGGNLSINSPVIAGLENSDIIANAVQGRGGNINITTQGIIGLEFRNTLTPSTDPTNDITASSQFNVNGTVQVNNIGINPNTGLIELPTNVNDSSQQIAARCSSNHGSSFVVTRRGGVPQNPILEVRNDHTWSDTRDLSEFIKTEPIQTQMPQPPKPLVQATSWHRRADGKIELVAAPSPVNVQPQLTCAALHQS</sequence>
<dbReference type="AlphaFoldDB" id="A0AAP5I605"/>